<evidence type="ECO:0000256" key="5">
    <source>
        <dbReference type="SAM" id="SignalP"/>
    </source>
</evidence>
<name>A0ABU0D4S2_9BACI</name>
<feature type="domain" description="Rhodanese" evidence="6">
    <location>
        <begin position="339"/>
        <end position="354"/>
    </location>
</feature>
<dbReference type="InterPro" id="IPR000805">
    <property type="entry name" value="Glyco_hydro_26"/>
</dbReference>
<dbReference type="RefSeq" id="WP_244681622.1">
    <property type="nucleotide sequence ID" value="NZ_JALIRM010000007.1"/>
</dbReference>
<comment type="similarity">
    <text evidence="1 4">Belongs to the glycosyl hydrolase 26 family.</text>
</comment>
<feature type="domain" description="CBM6" evidence="7">
    <location>
        <begin position="41"/>
        <end position="159"/>
    </location>
</feature>
<dbReference type="InterPro" id="IPR005084">
    <property type="entry name" value="CBM6"/>
</dbReference>
<protein>
    <submittedName>
        <fullName evidence="9">Mannan endo-1,4-beta-mannosidase</fullName>
        <ecNumber evidence="9">3.2.1.78</ecNumber>
    </submittedName>
</protein>
<comment type="caution">
    <text evidence="9">The sequence shown here is derived from an EMBL/GenBank/DDBJ whole genome shotgun (WGS) entry which is preliminary data.</text>
</comment>
<evidence type="ECO:0000256" key="4">
    <source>
        <dbReference type="PROSITE-ProRule" id="PRU01100"/>
    </source>
</evidence>
<dbReference type="EC" id="3.2.1.78" evidence="9"/>
<reference evidence="9 10" key="1">
    <citation type="submission" date="2023-07" db="EMBL/GenBank/DDBJ databases">
        <title>Genomic Encyclopedia of Type Strains, Phase IV (KMG-IV): sequencing the most valuable type-strain genomes for metagenomic binning, comparative biology and taxonomic classification.</title>
        <authorList>
            <person name="Goeker M."/>
        </authorList>
    </citation>
    <scope>NUCLEOTIDE SEQUENCE [LARGE SCALE GENOMIC DNA]</scope>
    <source>
        <strain evidence="9 10">DSM 27848</strain>
    </source>
</reference>
<dbReference type="InterPro" id="IPR008979">
    <property type="entry name" value="Galactose-bd-like_sf"/>
</dbReference>
<dbReference type="Pfam" id="PF22888">
    <property type="entry name" value="FIMAH"/>
    <property type="match status" value="1"/>
</dbReference>
<evidence type="ECO:0000313" key="9">
    <source>
        <dbReference type="EMBL" id="MDQ0343399.1"/>
    </source>
</evidence>
<evidence type="ECO:0000256" key="3">
    <source>
        <dbReference type="ARBA" id="ARBA00023295"/>
    </source>
</evidence>
<keyword evidence="3 4" id="KW-0326">Glycosidase</keyword>
<dbReference type="PANTHER" id="PTHR40079">
    <property type="entry name" value="MANNAN ENDO-1,4-BETA-MANNOSIDASE E-RELATED"/>
    <property type="match status" value="1"/>
</dbReference>
<dbReference type="InterPro" id="IPR054470">
    <property type="entry name" value="FIMAH_dom"/>
</dbReference>
<dbReference type="InterPro" id="IPR017853">
    <property type="entry name" value="GH"/>
</dbReference>
<keyword evidence="5" id="KW-0732">Signal</keyword>
<feature type="active site" description="Proton donor" evidence="4">
    <location>
        <position position="337"/>
    </location>
</feature>
<dbReference type="EMBL" id="JAUSUO010000004">
    <property type="protein sequence ID" value="MDQ0343399.1"/>
    <property type="molecule type" value="Genomic_DNA"/>
</dbReference>
<dbReference type="Gene3D" id="3.20.20.80">
    <property type="entry name" value="Glycosidases"/>
    <property type="match status" value="1"/>
</dbReference>
<dbReference type="Pfam" id="PF16990">
    <property type="entry name" value="CBM_35"/>
    <property type="match status" value="1"/>
</dbReference>
<dbReference type="SUPFAM" id="SSF49785">
    <property type="entry name" value="Galactose-binding domain-like"/>
    <property type="match status" value="1"/>
</dbReference>
<accession>A0ABU0D4S2</accession>
<dbReference type="InterPro" id="IPR022790">
    <property type="entry name" value="GH26_dom"/>
</dbReference>
<dbReference type="CDD" id="cd04086">
    <property type="entry name" value="CBM35_mannanase-like"/>
    <property type="match status" value="1"/>
</dbReference>
<feature type="signal peptide" evidence="5">
    <location>
        <begin position="1"/>
        <end position="34"/>
    </location>
</feature>
<evidence type="ECO:0000256" key="1">
    <source>
        <dbReference type="ARBA" id="ARBA00007754"/>
    </source>
</evidence>
<dbReference type="PROSITE" id="PS51764">
    <property type="entry name" value="GH26"/>
    <property type="match status" value="1"/>
</dbReference>
<keyword evidence="2 4" id="KW-0378">Hydrolase</keyword>
<evidence type="ECO:0000313" key="10">
    <source>
        <dbReference type="Proteomes" id="UP001232343"/>
    </source>
</evidence>
<evidence type="ECO:0000256" key="2">
    <source>
        <dbReference type="ARBA" id="ARBA00022801"/>
    </source>
</evidence>
<gene>
    <name evidence="9" type="ORF">J2S14_002213</name>
</gene>
<dbReference type="Proteomes" id="UP001232343">
    <property type="component" value="Unassembled WGS sequence"/>
</dbReference>
<dbReference type="PANTHER" id="PTHR40079:SF4">
    <property type="entry name" value="GH26 DOMAIN-CONTAINING PROTEIN-RELATED"/>
    <property type="match status" value="1"/>
</dbReference>
<dbReference type="SUPFAM" id="SSF51445">
    <property type="entry name" value="(Trans)glycosidases"/>
    <property type="match status" value="1"/>
</dbReference>
<feature type="domain" description="GH26" evidence="8">
    <location>
        <begin position="180"/>
        <end position="479"/>
    </location>
</feature>
<dbReference type="Pfam" id="PF02156">
    <property type="entry name" value="Glyco_hydro_26"/>
    <property type="match status" value="1"/>
</dbReference>
<dbReference type="PROSITE" id="PS50206">
    <property type="entry name" value="RHODANESE_3"/>
    <property type="match status" value="1"/>
</dbReference>
<organism evidence="9 10">
    <name type="scientific">Lederbergia wuyishanensis</name>
    <dbReference type="NCBI Taxonomy" id="1347903"/>
    <lineage>
        <taxon>Bacteria</taxon>
        <taxon>Bacillati</taxon>
        <taxon>Bacillota</taxon>
        <taxon>Bacilli</taxon>
        <taxon>Bacillales</taxon>
        <taxon>Bacillaceae</taxon>
        <taxon>Lederbergia</taxon>
    </lineage>
</organism>
<evidence type="ECO:0000259" key="6">
    <source>
        <dbReference type="PROSITE" id="PS50206"/>
    </source>
</evidence>
<keyword evidence="10" id="KW-1185">Reference proteome</keyword>
<evidence type="ECO:0000259" key="7">
    <source>
        <dbReference type="PROSITE" id="PS51175"/>
    </source>
</evidence>
<dbReference type="InterPro" id="IPR001763">
    <property type="entry name" value="Rhodanese-like_dom"/>
</dbReference>
<dbReference type="GO" id="GO:0016985">
    <property type="term" value="F:mannan endo-1,4-beta-mannosidase activity"/>
    <property type="evidence" value="ECO:0007669"/>
    <property type="project" value="UniProtKB-EC"/>
</dbReference>
<feature type="active site" description="Nucleophile" evidence="4">
    <location>
        <position position="429"/>
    </location>
</feature>
<dbReference type="Gene3D" id="2.60.120.260">
    <property type="entry name" value="Galactose-binding domain-like"/>
    <property type="match status" value="1"/>
</dbReference>
<evidence type="ECO:0000259" key="8">
    <source>
        <dbReference type="PROSITE" id="PS51764"/>
    </source>
</evidence>
<dbReference type="PRINTS" id="PR00739">
    <property type="entry name" value="GLHYDRLASE26"/>
</dbReference>
<feature type="chain" id="PRO_5045842270" evidence="5">
    <location>
        <begin position="35"/>
        <end position="580"/>
    </location>
</feature>
<sequence length="580" mass="65630">MKLQKSFDIFKKAKLLFFIITLSFTLLPSSSPIASEDVSSMVYEAEEAQLSDLKVEKSLSGFSGSGYVTGFTNDTGSVTFTVEVPSTAVYKLTVGYAAPYGYKKANLLLNGAGQGEVELTEVSGFTEASAGSILLNEGSNTITLEKGWGWYIIDYIKIVPTENPEQHQVAKELINPHATKEAVSLLSFLVDHYGKNILSGQQVYPNDNLIDVQFIHQQTGKKPAVLGLDFIDNSPSRVERGTSADEVKVAIDWWNNEGGIVAFTWHWNAPKDLIDQPGKEWWRGFYSDSTTFDLQYALNNPDSEDYQLLIRDIDAISAELKKLQDANVPVLWRPLHEAEGGWFWWGAKGPEPVKELWKIMYDRMTNHHKLNNLIWVWNSVSPEWYPGHEYVDIVSYDSYPGNYNYAPISNYFERLVELVDNKKLVAMAENGPIPDPDLLPLYHANWSWFSTWNGSVLKDQNTIDHLKKVYNHDYVLTLDELPNLKTYLSDSIPTQFQQIDDTINRFSADGQLDKPIASQLTNSLRQAEKHFQKGQFKQATKKLEDLQKSLENPGQQKNIGPDAKRLLKVNANVLMLSLKE</sequence>
<dbReference type="PROSITE" id="PS51175">
    <property type="entry name" value="CBM6"/>
    <property type="match status" value="1"/>
</dbReference>
<proteinExistence type="inferred from homology"/>